<feature type="transmembrane region" description="Helical" evidence="7">
    <location>
        <begin position="335"/>
        <end position="352"/>
    </location>
</feature>
<evidence type="ECO:0000256" key="5">
    <source>
        <dbReference type="ARBA" id="ARBA00023136"/>
    </source>
</evidence>
<evidence type="ECO:0000256" key="1">
    <source>
        <dbReference type="ARBA" id="ARBA00004141"/>
    </source>
</evidence>
<dbReference type="SUPFAM" id="SSF103473">
    <property type="entry name" value="MFS general substrate transporter"/>
    <property type="match status" value="1"/>
</dbReference>
<dbReference type="Pfam" id="PF07690">
    <property type="entry name" value="MFS_1"/>
    <property type="match status" value="1"/>
</dbReference>
<feature type="transmembrane region" description="Helical" evidence="7">
    <location>
        <begin position="296"/>
        <end position="315"/>
    </location>
</feature>
<feature type="transmembrane region" description="Helical" evidence="7">
    <location>
        <begin position="156"/>
        <end position="175"/>
    </location>
</feature>
<dbReference type="Gene3D" id="1.20.1250.20">
    <property type="entry name" value="MFS general substrate transporter like domains"/>
    <property type="match status" value="2"/>
</dbReference>
<sequence>MAASINPIDGKSLGVQIKNSASPDVGGASAGVDHAQRLAAEWVEGTAEEKRLKQKLDWRILPCTWILYLLGYLDRSNIGNAKTGGLARDFDLSSDQYSIIVLVFFVSYLIFEVPANMALMRLRPSVFLPGLGVIWGTFAALMGATQTWGQLAGLRFLMGVAEAGFAPGSAFYLSCWYRRYELATRFAFLYTAVPIAGAVSGLLAGFITHYMDGSAGLAGWRWLFILEGVASVVAAIIILFLMPDFPSNSRRFMSQEESLLACNRLAVDGIALAQGAGDEKIPHWDAFKMTCSDWRVWLQCSLFVLVTGAQTMQYFIPTLVGSFGWTGHTGQYYTIPAYAAALVYVVACCWLADKYKTKWQFICGLSGLGCVLFIAVTTTSHNKMAQYVLTIFAFGTIYGCSPLVKTWTADVIPQPAAKRAVAIALVNAIGSASSIYSLWLWPDKDAPRYIPGFVTITTWLGVLSVATVAAAYFFNKYPVQRASHLDTMAAELKARRDADAKAPRVQDGDGTFGETGNT</sequence>
<protein>
    <recommendedName>
        <fullName evidence="8">Major facilitator superfamily (MFS) profile domain-containing protein</fullName>
    </recommendedName>
</protein>
<keyword evidence="5 7" id="KW-0472">Membrane</keyword>
<comment type="subcellular location">
    <subcellularLocation>
        <location evidence="1">Membrane</location>
        <topology evidence="1">Multi-pass membrane protein</topology>
    </subcellularLocation>
</comment>
<name>A0ABR1U2D8_9PEZI</name>
<feature type="transmembrane region" description="Helical" evidence="7">
    <location>
        <begin position="453"/>
        <end position="474"/>
    </location>
</feature>
<accession>A0ABR1U2D8</accession>
<feature type="transmembrane region" description="Helical" evidence="7">
    <location>
        <begin position="126"/>
        <end position="144"/>
    </location>
</feature>
<dbReference type="InterPro" id="IPR011701">
    <property type="entry name" value="MFS"/>
</dbReference>
<dbReference type="InterPro" id="IPR020846">
    <property type="entry name" value="MFS_dom"/>
</dbReference>
<feature type="transmembrane region" description="Helical" evidence="7">
    <location>
        <begin position="97"/>
        <end position="119"/>
    </location>
</feature>
<comment type="caution">
    <text evidence="9">The sequence shown here is derived from an EMBL/GenBank/DDBJ whole genome shotgun (WGS) entry which is preliminary data.</text>
</comment>
<keyword evidence="10" id="KW-1185">Reference proteome</keyword>
<feature type="transmembrane region" description="Helical" evidence="7">
    <location>
        <begin position="222"/>
        <end position="242"/>
    </location>
</feature>
<feature type="domain" description="Major facilitator superfamily (MFS) profile" evidence="8">
    <location>
        <begin position="60"/>
        <end position="481"/>
    </location>
</feature>
<evidence type="ECO:0000313" key="10">
    <source>
        <dbReference type="Proteomes" id="UP001446871"/>
    </source>
</evidence>
<evidence type="ECO:0000313" key="9">
    <source>
        <dbReference type="EMBL" id="KAK8053064.1"/>
    </source>
</evidence>
<feature type="transmembrane region" description="Helical" evidence="7">
    <location>
        <begin position="187"/>
        <end position="210"/>
    </location>
</feature>
<dbReference type="EMBL" id="JAQQWM010000008">
    <property type="protein sequence ID" value="KAK8053064.1"/>
    <property type="molecule type" value="Genomic_DNA"/>
</dbReference>
<dbReference type="PANTHER" id="PTHR43791">
    <property type="entry name" value="PERMEASE-RELATED"/>
    <property type="match status" value="1"/>
</dbReference>
<evidence type="ECO:0000256" key="7">
    <source>
        <dbReference type="SAM" id="Phobius"/>
    </source>
</evidence>
<feature type="transmembrane region" description="Helical" evidence="7">
    <location>
        <begin position="420"/>
        <end position="441"/>
    </location>
</feature>
<keyword evidence="2" id="KW-0813">Transport</keyword>
<feature type="transmembrane region" description="Helical" evidence="7">
    <location>
        <begin position="384"/>
        <end position="408"/>
    </location>
</feature>
<keyword evidence="4 7" id="KW-1133">Transmembrane helix</keyword>
<keyword evidence="3 7" id="KW-0812">Transmembrane</keyword>
<evidence type="ECO:0000256" key="2">
    <source>
        <dbReference type="ARBA" id="ARBA00022448"/>
    </source>
</evidence>
<feature type="transmembrane region" description="Helical" evidence="7">
    <location>
        <begin position="359"/>
        <end position="378"/>
    </location>
</feature>
<organism evidence="9 10">
    <name type="scientific">Apiospora saccharicola</name>
    <dbReference type="NCBI Taxonomy" id="335842"/>
    <lineage>
        <taxon>Eukaryota</taxon>
        <taxon>Fungi</taxon>
        <taxon>Dikarya</taxon>
        <taxon>Ascomycota</taxon>
        <taxon>Pezizomycotina</taxon>
        <taxon>Sordariomycetes</taxon>
        <taxon>Xylariomycetidae</taxon>
        <taxon>Amphisphaeriales</taxon>
        <taxon>Apiosporaceae</taxon>
        <taxon>Apiospora</taxon>
    </lineage>
</organism>
<dbReference type="Proteomes" id="UP001446871">
    <property type="component" value="Unassembled WGS sequence"/>
</dbReference>
<dbReference type="PROSITE" id="PS50850">
    <property type="entry name" value="MFS"/>
    <property type="match status" value="1"/>
</dbReference>
<dbReference type="InterPro" id="IPR036259">
    <property type="entry name" value="MFS_trans_sf"/>
</dbReference>
<evidence type="ECO:0000256" key="6">
    <source>
        <dbReference type="SAM" id="MobiDB-lite"/>
    </source>
</evidence>
<proteinExistence type="predicted"/>
<evidence type="ECO:0000256" key="3">
    <source>
        <dbReference type="ARBA" id="ARBA00022692"/>
    </source>
</evidence>
<evidence type="ECO:0000256" key="4">
    <source>
        <dbReference type="ARBA" id="ARBA00022989"/>
    </source>
</evidence>
<reference evidence="9 10" key="1">
    <citation type="submission" date="2023-01" db="EMBL/GenBank/DDBJ databases">
        <title>Analysis of 21 Apiospora genomes using comparative genomics revels a genus with tremendous synthesis potential of carbohydrate active enzymes and secondary metabolites.</title>
        <authorList>
            <person name="Sorensen T."/>
        </authorList>
    </citation>
    <scope>NUCLEOTIDE SEQUENCE [LARGE SCALE GENOMIC DNA]</scope>
    <source>
        <strain evidence="9 10">CBS 83171</strain>
    </source>
</reference>
<gene>
    <name evidence="9" type="ORF">PG996_012365</name>
</gene>
<dbReference type="PANTHER" id="PTHR43791:SF38">
    <property type="entry name" value="MAJOR FACILITATOR SUPERFAMILY (MFS) PROFILE DOMAIN-CONTAINING PROTEIN"/>
    <property type="match status" value="1"/>
</dbReference>
<evidence type="ECO:0000259" key="8">
    <source>
        <dbReference type="PROSITE" id="PS50850"/>
    </source>
</evidence>
<feature type="region of interest" description="Disordered" evidence="6">
    <location>
        <begin position="499"/>
        <end position="518"/>
    </location>
</feature>